<organism evidence="4 5">
    <name type="scientific">Catenibacillus scindens</name>
    <dbReference type="NCBI Taxonomy" id="673271"/>
    <lineage>
        <taxon>Bacteria</taxon>
        <taxon>Bacillati</taxon>
        <taxon>Bacillota</taxon>
        <taxon>Clostridia</taxon>
        <taxon>Lachnospirales</taxon>
        <taxon>Lachnospiraceae</taxon>
        <taxon>Catenibacillus</taxon>
    </lineage>
</organism>
<evidence type="ECO:0000313" key="4">
    <source>
        <dbReference type="EMBL" id="MBB5265255.1"/>
    </source>
</evidence>
<dbReference type="SUPFAM" id="SSF46955">
    <property type="entry name" value="Putative DNA-binding domain"/>
    <property type="match status" value="1"/>
</dbReference>
<dbReference type="InterPro" id="IPR000551">
    <property type="entry name" value="MerR-type_HTH_dom"/>
</dbReference>
<sequence>MAEHRAIPEGYMTVGEIAKKMGVTVRTLQYYDKEGLLSPSAESEGGRRLYTDKDLVTLHQIVSLKSLGFSLEDIRKYMVSLETPSDVASVLTKQADDIREKIEQLSIALSEIEQLKEEVLQMQTVNFKKYADIIVNLQMKNDSYYLIKHFDDDTLDHIRSQFDKASGMDFMDRFNRLTDEIIELQKKGVPPESEKCQQAVRKYWDLIMEFADGDLSMIPKLMEIGSIDTASVPRESRQKTVNDYLSPAFEIYFSKLEKNPFGEVEQ</sequence>
<dbReference type="GO" id="GO:0003700">
    <property type="term" value="F:DNA-binding transcription factor activity"/>
    <property type="evidence" value="ECO:0007669"/>
    <property type="project" value="InterPro"/>
</dbReference>
<feature type="domain" description="HTH merR-type" evidence="3">
    <location>
        <begin position="11"/>
        <end position="80"/>
    </location>
</feature>
<dbReference type="SMART" id="SM00422">
    <property type="entry name" value="HTH_MERR"/>
    <property type="match status" value="1"/>
</dbReference>
<name>A0A7W8M5P2_9FIRM</name>
<dbReference type="PRINTS" id="PR00040">
    <property type="entry name" value="HTHMERR"/>
</dbReference>
<dbReference type="InterPro" id="IPR009061">
    <property type="entry name" value="DNA-bd_dom_put_sf"/>
</dbReference>
<dbReference type="Pfam" id="PF13411">
    <property type="entry name" value="MerR_1"/>
    <property type="match status" value="1"/>
</dbReference>
<dbReference type="InterPro" id="IPR047057">
    <property type="entry name" value="MerR_fam"/>
</dbReference>
<dbReference type="RefSeq" id="WP_183775044.1">
    <property type="nucleotide sequence ID" value="NZ_JACHFW010000010.1"/>
</dbReference>
<dbReference type="PROSITE" id="PS50937">
    <property type="entry name" value="HTH_MERR_2"/>
    <property type="match status" value="1"/>
</dbReference>
<dbReference type="AlphaFoldDB" id="A0A7W8M5P2"/>
<keyword evidence="1 4" id="KW-0238">DNA-binding</keyword>
<dbReference type="EMBL" id="JACHFW010000010">
    <property type="protein sequence ID" value="MBB5265255.1"/>
    <property type="molecule type" value="Genomic_DNA"/>
</dbReference>
<gene>
    <name evidence="4" type="ORF">HNP82_002398</name>
</gene>
<evidence type="ECO:0000313" key="5">
    <source>
        <dbReference type="Proteomes" id="UP000543642"/>
    </source>
</evidence>
<dbReference type="Proteomes" id="UP000543642">
    <property type="component" value="Unassembled WGS sequence"/>
</dbReference>
<evidence type="ECO:0000256" key="1">
    <source>
        <dbReference type="ARBA" id="ARBA00023125"/>
    </source>
</evidence>
<evidence type="ECO:0000259" key="3">
    <source>
        <dbReference type="PROSITE" id="PS50937"/>
    </source>
</evidence>
<accession>A0A7W8M5P2</accession>
<proteinExistence type="predicted"/>
<comment type="caution">
    <text evidence="4">The sequence shown here is derived from an EMBL/GenBank/DDBJ whole genome shotgun (WGS) entry which is preliminary data.</text>
</comment>
<dbReference type="GO" id="GO:0003677">
    <property type="term" value="F:DNA binding"/>
    <property type="evidence" value="ECO:0007669"/>
    <property type="project" value="UniProtKB-KW"/>
</dbReference>
<dbReference type="Gene3D" id="1.10.1660.10">
    <property type="match status" value="1"/>
</dbReference>
<dbReference type="PANTHER" id="PTHR30204">
    <property type="entry name" value="REDOX-CYCLING DRUG-SENSING TRANSCRIPTIONAL ACTIVATOR SOXR"/>
    <property type="match status" value="1"/>
</dbReference>
<evidence type="ECO:0000256" key="2">
    <source>
        <dbReference type="SAM" id="Coils"/>
    </source>
</evidence>
<dbReference type="PANTHER" id="PTHR30204:SF96">
    <property type="entry name" value="CHROMOSOME-ANCHORING PROTEIN RACA"/>
    <property type="match status" value="1"/>
</dbReference>
<keyword evidence="5" id="KW-1185">Reference proteome</keyword>
<protein>
    <submittedName>
        <fullName evidence="4">DNA-binding transcriptional MerR regulator</fullName>
    </submittedName>
</protein>
<reference evidence="4 5" key="1">
    <citation type="submission" date="2020-08" db="EMBL/GenBank/DDBJ databases">
        <title>Genomic Encyclopedia of Type Strains, Phase IV (KMG-IV): sequencing the most valuable type-strain genomes for metagenomic binning, comparative biology and taxonomic classification.</title>
        <authorList>
            <person name="Goeker M."/>
        </authorList>
    </citation>
    <scope>NUCLEOTIDE SEQUENCE [LARGE SCALE GENOMIC DNA]</scope>
    <source>
        <strain evidence="4 5">DSM 106146</strain>
    </source>
</reference>
<feature type="coiled-coil region" evidence="2">
    <location>
        <begin position="88"/>
        <end position="125"/>
    </location>
</feature>
<keyword evidence="2" id="KW-0175">Coiled coil</keyword>
<dbReference type="CDD" id="cd01106">
    <property type="entry name" value="HTH_TipAL-Mta"/>
    <property type="match status" value="1"/>
</dbReference>